<evidence type="ECO:0008006" key="5">
    <source>
        <dbReference type="Google" id="ProtNLM"/>
    </source>
</evidence>
<name>A0A371ICL5_MUCPR</name>
<keyword evidence="4" id="KW-1185">Reference proteome</keyword>
<protein>
    <recommendedName>
        <fullName evidence="5">GAG-pre-integrase domain-containing protein</fullName>
    </recommendedName>
</protein>
<dbReference type="InterPro" id="IPR054722">
    <property type="entry name" value="PolX-like_BBD"/>
</dbReference>
<feature type="domain" description="GAG-pre-integrase" evidence="1">
    <location>
        <begin position="120"/>
        <end position="174"/>
    </location>
</feature>
<feature type="domain" description="Retrovirus-related Pol polyprotein from transposon TNT 1-94-like beta-barrel" evidence="2">
    <location>
        <begin position="16"/>
        <end position="82"/>
    </location>
</feature>
<dbReference type="AlphaFoldDB" id="A0A371ICL5"/>
<dbReference type="Pfam" id="PF13976">
    <property type="entry name" value="gag_pre-integrs"/>
    <property type="match status" value="1"/>
</dbReference>
<reference evidence="3" key="1">
    <citation type="submission" date="2018-05" db="EMBL/GenBank/DDBJ databases">
        <title>Draft genome of Mucuna pruriens seed.</title>
        <authorList>
            <person name="Nnadi N.E."/>
            <person name="Vos R."/>
            <person name="Hasami M.H."/>
            <person name="Devisetty U.K."/>
            <person name="Aguiy J.C."/>
        </authorList>
    </citation>
    <scope>NUCLEOTIDE SEQUENCE [LARGE SCALE GENOMIC DNA]</scope>
    <source>
        <strain evidence="3">JCA_2017</strain>
    </source>
</reference>
<evidence type="ECO:0000313" key="4">
    <source>
        <dbReference type="Proteomes" id="UP000257109"/>
    </source>
</evidence>
<dbReference type="EMBL" id="QJKJ01000404">
    <property type="protein sequence ID" value="RDY12791.1"/>
    <property type="molecule type" value="Genomic_DNA"/>
</dbReference>
<proteinExistence type="predicted"/>
<evidence type="ECO:0000259" key="2">
    <source>
        <dbReference type="Pfam" id="PF22936"/>
    </source>
</evidence>
<organism evidence="3 4">
    <name type="scientific">Mucuna pruriens</name>
    <name type="common">Velvet bean</name>
    <name type="synonym">Dolichos pruriens</name>
    <dbReference type="NCBI Taxonomy" id="157652"/>
    <lineage>
        <taxon>Eukaryota</taxon>
        <taxon>Viridiplantae</taxon>
        <taxon>Streptophyta</taxon>
        <taxon>Embryophyta</taxon>
        <taxon>Tracheophyta</taxon>
        <taxon>Spermatophyta</taxon>
        <taxon>Magnoliopsida</taxon>
        <taxon>eudicotyledons</taxon>
        <taxon>Gunneridae</taxon>
        <taxon>Pentapetalae</taxon>
        <taxon>rosids</taxon>
        <taxon>fabids</taxon>
        <taxon>Fabales</taxon>
        <taxon>Fabaceae</taxon>
        <taxon>Papilionoideae</taxon>
        <taxon>50 kb inversion clade</taxon>
        <taxon>NPAAA clade</taxon>
        <taxon>indigoferoid/millettioid clade</taxon>
        <taxon>Phaseoleae</taxon>
        <taxon>Mucuna</taxon>
    </lineage>
</organism>
<dbReference type="OrthoDB" id="6631394at2759"/>
<dbReference type="Proteomes" id="UP000257109">
    <property type="component" value="Unassembled WGS sequence"/>
</dbReference>
<comment type="caution">
    <text evidence="3">The sequence shown here is derived from an EMBL/GenBank/DDBJ whole genome shotgun (WGS) entry which is preliminary data.</text>
</comment>
<dbReference type="InterPro" id="IPR025724">
    <property type="entry name" value="GAG-pre-integrase_dom"/>
</dbReference>
<dbReference type="Pfam" id="PF22936">
    <property type="entry name" value="Pol_BBD"/>
    <property type="match status" value="1"/>
</dbReference>
<sequence length="177" mass="20451">MLLVAQHSIDNKSNAQKMWFIDLGCNNHMTVKLRNNYVLKVAGNDTVKLLINEVMHLVNDLFYVPKLKNSLFSIYQFLEKEFSIKMKQNKCEVFQEGNLIFETFMTTNRMFAIFVKSGLSHNCFSSMPPAQVWHPCYSHLSYNGLKTLLEHDMVKGLPTFKSPTQLEPCLKGKHTTK</sequence>
<evidence type="ECO:0000259" key="1">
    <source>
        <dbReference type="Pfam" id="PF13976"/>
    </source>
</evidence>
<accession>A0A371ICL5</accession>
<feature type="non-terminal residue" evidence="3">
    <location>
        <position position="1"/>
    </location>
</feature>
<gene>
    <name evidence="3" type="ORF">CR513_02366</name>
</gene>
<evidence type="ECO:0000313" key="3">
    <source>
        <dbReference type="EMBL" id="RDY12791.1"/>
    </source>
</evidence>